<evidence type="ECO:0000313" key="3">
    <source>
        <dbReference type="Proteomes" id="UP000765509"/>
    </source>
</evidence>
<organism evidence="2 3">
    <name type="scientific">Austropuccinia psidii MF-1</name>
    <dbReference type="NCBI Taxonomy" id="1389203"/>
    <lineage>
        <taxon>Eukaryota</taxon>
        <taxon>Fungi</taxon>
        <taxon>Dikarya</taxon>
        <taxon>Basidiomycota</taxon>
        <taxon>Pucciniomycotina</taxon>
        <taxon>Pucciniomycetes</taxon>
        <taxon>Pucciniales</taxon>
        <taxon>Sphaerophragmiaceae</taxon>
        <taxon>Austropuccinia</taxon>
    </lineage>
</organism>
<sequence length="128" mass="15216">MYIKLPFFPDASKCLLGKQHPDERLSDKQFSQKYWGQIIEPYYISHVIDNDDELDVNSHTNDKSYELEDIIVEEFKDKNVEESKQGNTHMEQPNDCSEDIEMEDCEDDDTPQQSQQSFFRIPNEWSSW</sequence>
<reference evidence="2" key="1">
    <citation type="submission" date="2021-03" db="EMBL/GenBank/DDBJ databases">
        <title>Draft genome sequence of rust myrtle Austropuccinia psidii MF-1, a brazilian biotype.</title>
        <authorList>
            <person name="Quecine M.C."/>
            <person name="Pachon D.M.R."/>
            <person name="Bonatelli M.L."/>
            <person name="Correr F.H."/>
            <person name="Franceschini L.M."/>
            <person name="Leite T.F."/>
            <person name="Margarido G.R.A."/>
            <person name="Almeida C.A."/>
            <person name="Ferrarezi J.A."/>
            <person name="Labate C.A."/>
        </authorList>
    </citation>
    <scope>NUCLEOTIDE SEQUENCE</scope>
    <source>
        <strain evidence="2">MF-1</strain>
    </source>
</reference>
<accession>A0A9Q3HPC5</accession>
<feature type="compositionally biased region" description="Acidic residues" evidence="1">
    <location>
        <begin position="96"/>
        <end position="110"/>
    </location>
</feature>
<dbReference type="AlphaFoldDB" id="A0A9Q3HPC5"/>
<evidence type="ECO:0000256" key="1">
    <source>
        <dbReference type="SAM" id="MobiDB-lite"/>
    </source>
</evidence>
<dbReference type="Proteomes" id="UP000765509">
    <property type="component" value="Unassembled WGS sequence"/>
</dbReference>
<evidence type="ECO:0000313" key="2">
    <source>
        <dbReference type="EMBL" id="MBW0512816.1"/>
    </source>
</evidence>
<comment type="caution">
    <text evidence="2">The sequence shown here is derived from an EMBL/GenBank/DDBJ whole genome shotgun (WGS) entry which is preliminary data.</text>
</comment>
<feature type="region of interest" description="Disordered" evidence="1">
    <location>
        <begin position="79"/>
        <end position="128"/>
    </location>
</feature>
<feature type="compositionally biased region" description="Polar residues" evidence="1">
    <location>
        <begin position="111"/>
        <end position="128"/>
    </location>
</feature>
<keyword evidence="3" id="KW-1185">Reference proteome</keyword>
<dbReference type="EMBL" id="AVOT02023005">
    <property type="protein sequence ID" value="MBW0512816.1"/>
    <property type="molecule type" value="Genomic_DNA"/>
</dbReference>
<dbReference type="OrthoDB" id="2506837at2759"/>
<protein>
    <submittedName>
        <fullName evidence="2">Uncharacterized protein</fullName>
    </submittedName>
</protein>
<proteinExistence type="predicted"/>
<gene>
    <name evidence="2" type="ORF">O181_052531</name>
</gene>
<name>A0A9Q3HPC5_9BASI</name>